<accession>A0A415LDU9</accession>
<evidence type="ECO:0000256" key="1">
    <source>
        <dbReference type="ARBA" id="ARBA00007637"/>
    </source>
</evidence>
<comment type="caution">
    <text evidence="3">The sequence shown here is derived from an EMBL/GenBank/DDBJ whole genome shotgun (WGS) entry which is preliminary data.</text>
</comment>
<dbReference type="PANTHER" id="PTHR43000">
    <property type="entry name" value="DTDP-D-GLUCOSE 4,6-DEHYDRATASE-RELATED"/>
    <property type="match status" value="1"/>
</dbReference>
<feature type="domain" description="NAD-dependent epimerase/dehydratase" evidence="2">
    <location>
        <begin position="4"/>
        <end position="233"/>
    </location>
</feature>
<dbReference type="RefSeq" id="WP_118393213.1">
    <property type="nucleotide sequence ID" value="NZ_QROS01000007.1"/>
</dbReference>
<dbReference type="AlphaFoldDB" id="A0A415LDU9"/>
<reference evidence="3 4" key="1">
    <citation type="submission" date="2018-08" db="EMBL/GenBank/DDBJ databases">
        <title>A genome reference for cultivated species of the human gut microbiota.</title>
        <authorList>
            <person name="Zou Y."/>
            <person name="Xue W."/>
            <person name="Luo G."/>
        </authorList>
    </citation>
    <scope>NUCLEOTIDE SEQUENCE [LARGE SCALE GENOMIC DNA]</scope>
    <source>
        <strain evidence="3 4">AF37-6AC</strain>
    </source>
</reference>
<dbReference type="Gene3D" id="3.40.50.720">
    <property type="entry name" value="NAD(P)-binding Rossmann-like Domain"/>
    <property type="match status" value="1"/>
</dbReference>
<evidence type="ECO:0000259" key="2">
    <source>
        <dbReference type="Pfam" id="PF01370"/>
    </source>
</evidence>
<name>A0A415LDU9_9FIRM</name>
<evidence type="ECO:0000313" key="3">
    <source>
        <dbReference type="EMBL" id="RHL46699.1"/>
    </source>
</evidence>
<dbReference type="InterPro" id="IPR036291">
    <property type="entry name" value="NAD(P)-bd_dom_sf"/>
</dbReference>
<sequence length="311" mass="34596">MKRIIVTGATSMIGTALIEECIRHDIEVYAVVRAGSSKTKRLPESARIHQIECELEKLEELPAKITGECDTFFHIAWGNTGENRNSSTELQSRNVFYTLKAVRAAHAIGCKRFIGAGSQAEYGPMDVPRIAPDSPVHPTTPYGASKLAANQLSFMLCKELGMEWIWPRIFSVYGIYEKETTMIASGLRKMLKGEKTEFTPAEQRWDYLYSKDAGRAYYLIGEKGRDGAVYCVGSGQAHPLREYIMQMAELTGADSPGIGARPYPPGAVRNLCADIDSLTKDTGFVPEYTFEEGIKETLCWLESQNTGDRKK</sequence>
<dbReference type="SUPFAM" id="SSF51735">
    <property type="entry name" value="NAD(P)-binding Rossmann-fold domains"/>
    <property type="match status" value="1"/>
</dbReference>
<gene>
    <name evidence="3" type="ORF">DW021_10810</name>
</gene>
<dbReference type="Proteomes" id="UP000285897">
    <property type="component" value="Unassembled WGS sequence"/>
</dbReference>
<organism evidence="3 4">
    <name type="scientific">Blautia obeum</name>
    <dbReference type="NCBI Taxonomy" id="40520"/>
    <lineage>
        <taxon>Bacteria</taxon>
        <taxon>Bacillati</taxon>
        <taxon>Bacillota</taxon>
        <taxon>Clostridia</taxon>
        <taxon>Lachnospirales</taxon>
        <taxon>Lachnospiraceae</taxon>
        <taxon>Blautia</taxon>
    </lineage>
</organism>
<dbReference type="InterPro" id="IPR001509">
    <property type="entry name" value="Epimerase_deHydtase"/>
</dbReference>
<dbReference type="Pfam" id="PF01370">
    <property type="entry name" value="Epimerase"/>
    <property type="match status" value="1"/>
</dbReference>
<protein>
    <submittedName>
        <fullName evidence="3">NAD(P)-dependent oxidoreductase</fullName>
    </submittedName>
</protein>
<evidence type="ECO:0000313" key="4">
    <source>
        <dbReference type="Proteomes" id="UP000285897"/>
    </source>
</evidence>
<dbReference type="EMBL" id="QROS01000007">
    <property type="protein sequence ID" value="RHL46699.1"/>
    <property type="molecule type" value="Genomic_DNA"/>
</dbReference>
<proteinExistence type="inferred from homology"/>
<comment type="similarity">
    <text evidence="1">Belongs to the NAD(P)-dependent epimerase/dehydratase family.</text>
</comment>